<sequence length="227" mass="25750">MNSNLSNIDHLLNLNNVKSTFVDSISNIILHKGEFSIFQINISSISAHFNDLEILLSSFKSTFNKSDGVTVLIRQSIKLLQIQKQILLNCNSIQLIFQIDKSPNDNLELFLKSLDLILPEINVHYKSIICGDININILINSNISNDYLNIMARNGFLPCINNFTRETNRSKTCIDHIFIKNIVSTTVKSNILKCDITDHYPTILIISNINNNEKITCNNSIKSLIQK</sequence>
<dbReference type="Proteomes" id="UP000478052">
    <property type="component" value="Unassembled WGS sequence"/>
</dbReference>
<keyword evidence="2" id="KW-1185">Reference proteome</keyword>
<proteinExistence type="predicted"/>
<dbReference type="AlphaFoldDB" id="A0A6G0VR17"/>
<dbReference type="Gene3D" id="3.60.10.10">
    <property type="entry name" value="Endonuclease/exonuclease/phosphatase"/>
    <property type="match status" value="1"/>
</dbReference>
<protein>
    <submittedName>
        <fullName evidence="1">Otoferlin-like</fullName>
    </submittedName>
</protein>
<reference evidence="1 2" key="1">
    <citation type="submission" date="2019-08" db="EMBL/GenBank/DDBJ databases">
        <title>Whole genome of Aphis craccivora.</title>
        <authorList>
            <person name="Voronova N.V."/>
            <person name="Shulinski R.S."/>
            <person name="Bandarenka Y.V."/>
            <person name="Zhorov D.G."/>
            <person name="Warner D."/>
        </authorList>
    </citation>
    <scope>NUCLEOTIDE SEQUENCE [LARGE SCALE GENOMIC DNA]</scope>
    <source>
        <strain evidence="1">180601</strain>
        <tissue evidence="1">Whole Body</tissue>
    </source>
</reference>
<comment type="caution">
    <text evidence="1">The sequence shown here is derived from an EMBL/GenBank/DDBJ whole genome shotgun (WGS) entry which is preliminary data.</text>
</comment>
<dbReference type="SUPFAM" id="SSF56219">
    <property type="entry name" value="DNase I-like"/>
    <property type="match status" value="1"/>
</dbReference>
<dbReference type="InterPro" id="IPR036691">
    <property type="entry name" value="Endo/exonu/phosph_ase_sf"/>
</dbReference>
<dbReference type="OrthoDB" id="6624835at2759"/>
<organism evidence="1 2">
    <name type="scientific">Aphis craccivora</name>
    <name type="common">Cowpea aphid</name>
    <dbReference type="NCBI Taxonomy" id="307492"/>
    <lineage>
        <taxon>Eukaryota</taxon>
        <taxon>Metazoa</taxon>
        <taxon>Ecdysozoa</taxon>
        <taxon>Arthropoda</taxon>
        <taxon>Hexapoda</taxon>
        <taxon>Insecta</taxon>
        <taxon>Pterygota</taxon>
        <taxon>Neoptera</taxon>
        <taxon>Paraneoptera</taxon>
        <taxon>Hemiptera</taxon>
        <taxon>Sternorrhyncha</taxon>
        <taxon>Aphidomorpha</taxon>
        <taxon>Aphidoidea</taxon>
        <taxon>Aphididae</taxon>
        <taxon>Aphidini</taxon>
        <taxon>Aphis</taxon>
        <taxon>Aphis</taxon>
    </lineage>
</organism>
<dbReference type="EMBL" id="VUJU01013278">
    <property type="protein sequence ID" value="KAF0705322.1"/>
    <property type="molecule type" value="Genomic_DNA"/>
</dbReference>
<gene>
    <name evidence="1" type="ORF">FWK35_00029013</name>
</gene>
<name>A0A6G0VR17_APHCR</name>
<evidence type="ECO:0000313" key="1">
    <source>
        <dbReference type="EMBL" id="KAF0705322.1"/>
    </source>
</evidence>
<evidence type="ECO:0000313" key="2">
    <source>
        <dbReference type="Proteomes" id="UP000478052"/>
    </source>
</evidence>
<accession>A0A6G0VR17</accession>